<evidence type="ECO:0000256" key="3">
    <source>
        <dbReference type="ARBA" id="ARBA00023163"/>
    </source>
</evidence>
<dbReference type="PROSITE" id="PS01124">
    <property type="entry name" value="HTH_ARAC_FAMILY_2"/>
    <property type="match status" value="1"/>
</dbReference>
<dbReference type="GO" id="GO:0043565">
    <property type="term" value="F:sequence-specific DNA binding"/>
    <property type="evidence" value="ECO:0007669"/>
    <property type="project" value="InterPro"/>
</dbReference>
<dbReference type="InterPro" id="IPR018060">
    <property type="entry name" value="HTH_AraC"/>
</dbReference>
<dbReference type="SUPFAM" id="SSF46689">
    <property type="entry name" value="Homeodomain-like"/>
    <property type="match status" value="2"/>
</dbReference>
<feature type="region of interest" description="Disordered" evidence="4">
    <location>
        <begin position="324"/>
        <end position="362"/>
    </location>
</feature>
<organism evidence="6 7">
    <name type="scientific">Paragemmobacter kunshanensis</name>
    <dbReference type="NCBI Taxonomy" id="2583234"/>
    <lineage>
        <taxon>Bacteria</taxon>
        <taxon>Pseudomonadati</taxon>
        <taxon>Pseudomonadota</taxon>
        <taxon>Alphaproteobacteria</taxon>
        <taxon>Rhodobacterales</taxon>
        <taxon>Paracoccaceae</taxon>
        <taxon>Paragemmobacter</taxon>
    </lineage>
</organism>
<dbReference type="PANTHER" id="PTHR46796:SF13">
    <property type="entry name" value="HTH-TYPE TRANSCRIPTIONAL ACTIVATOR RHAS"/>
    <property type="match status" value="1"/>
</dbReference>
<evidence type="ECO:0000313" key="7">
    <source>
        <dbReference type="Proteomes" id="UP000474758"/>
    </source>
</evidence>
<dbReference type="GO" id="GO:0003700">
    <property type="term" value="F:DNA-binding transcription factor activity"/>
    <property type="evidence" value="ECO:0007669"/>
    <property type="project" value="InterPro"/>
</dbReference>
<keyword evidence="3" id="KW-0804">Transcription</keyword>
<dbReference type="RefSeq" id="WP_165054157.1">
    <property type="nucleotide sequence ID" value="NZ_JAALFE010000040.1"/>
</dbReference>
<keyword evidence="1" id="KW-0805">Transcription regulation</keyword>
<dbReference type="Proteomes" id="UP000474758">
    <property type="component" value="Unassembled WGS sequence"/>
</dbReference>
<dbReference type="Gene3D" id="1.10.10.60">
    <property type="entry name" value="Homeodomain-like"/>
    <property type="match status" value="1"/>
</dbReference>
<dbReference type="Pfam" id="PF12833">
    <property type="entry name" value="HTH_18"/>
    <property type="match status" value="1"/>
</dbReference>
<comment type="caution">
    <text evidence="6">The sequence shown here is derived from an EMBL/GenBank/DDBJ whole genome shotgun (WGS) entry which is preliminary data.</text>
</comment>
<keyword evidence="2" id="KW-0238">DNA-binding</keyword>
<protein>
    <submittedName>
        <fullName evidence="6">Helix-turn-helix domain-containing protein</fullName>
    </submittedName>
</protein>
<proteinExistence type="predicted"/>
<feature type="domain" description="HTH araC/xylS-type" evidence="5">
    <location>
        <begin position="216"/>
        <end position="314"/>
    </location>
</feature>
<dbReference type="InterPro" id="IPR050204">
    <property type="entry name" value="AraC_XylS_family_regulators"/>
</dbReference>
<reference evidence="6 7" key="1">
    <citation type="submission" date="2020-02" db="EMBL/GenBank/DDBJ databases">
        <title>Rhodobacter translucens sp. nov., a novel bacterium isolated from activated sludge.</title>
        <authorList>
            <person name="Liu J."/>
        </authorList>
    </citation>
    <scope>NUCLEOTIDE SEQUENCE [LARGE SCALE GENOMIC DNA]</scope>
    <source>
        <strain evidence="6 7">HX-7-19</strain>
    </source>
</reference>
<dbReference type="SUPFAM" id="SSF52317">
    <property type="entry name" value="Class I glutamine amidotransferase-like"/>
    <property type="match status" value="1"/>
</dbReference>
<keyword evidence="7" id="KW-1185">Reference proteome</keyword>
<evidence type="ECO:0000313" key="6">
    <source>
        <dbReference type="EMBL" id="NGQ93275.1"/>
    </source>
</evidence>
<accession>A0A6M1U979</accession>
<dbReference type="SMART" id="SM00342">
    <property type="entry name" value="HTH_ARAC"/>
    <property type="match status" value="1"/>
</dbReference>
<dbReference type="PANTHER" id="PTHR46796">
    <property type="entry name" value="HTH-TYPE TRANSCRIPTIONAL ACTIVATOR RHAS-RELATED"/>
    <property type="match status" value="1"/>
</dbReference>
<dbReference type="EMBL" id="JAALFE010000040">
    <property type="protein sequence ID" value="NGQ93275.1"/>
    <property type="molecule type" value="Genomic_DNA"/>
</dbReference>
<evidence type="ECO:0000256" key="4">
    <source>
        <dbReference type="SAM" id="MobiDB-lite"/>
    </source>
</evidence>
<dbReference type="InterPro" id="IPR029062">
    <property type="entry name" value="Class_I_gatase-like"/>
</dbReference>
<evidence type="ECO:0000256" key="2">
    <source>
        <dbReference type="ARBA" id="ARBA00023125"/>
    </source>
</evidence>
<evidence type="ECO:0000259" key="5">
    <source>
        <dbReference type="PROSITE" id="PS01124"/>
    </source>
</evidence>
<dbReference type="InterPro" id="IPR020449">
    <property type="entry name" value="Tscrpt_reg_AraC-type_HTH"/>
</dbReference>
<sequence length="362" mass="39585">MAKVRIFVLVEPGFVATELSLALDVFRIANRLQDDADFEVTVCTSSGQTLVESLDETVMVRATPFQSEAFAQPGHLVVLGGRGIRAALGGLRSRLCWIERTGSHVLLLSDAASEWMRLHPQNTALTTHWENQQLLRDTLVNCSERPTLYARSGRITTAAGMIATADVVLGTIVATVSNRLAQALASILLMDRIREDATPQPRSENDSQVLRLAKLDTVIRHMEQNVETPVSIEALAEISGTSVRQLERKFKAATRCAPMPFYRSLRLRRSKALVEQTTLSITDIMIACGFGSSSHFSRMFFREFGTTPSQLRRDLLAEASSPLRVHPKKGSHHAPVSFPAPAPGPSAYGPRTDGAAVQGAWG</sequence>
<dbReference type="PRINTS" id="PR00032">
    <property type="entry name" value="HTHARAC"/>
</dbReference>
<dbReference type="InterPro" id="IPR009057">
    <property type="entry name" value="Homeodomain-like_sf"/>
</dbReference>
<gene>
    <name evidence="6" type="ORF">G5V65_20520</name>
</gene>
<evidence type="ECO:0000256" key="1">
    <source>
        <dbReference type="ARBA" id="ARBA00023015"/>
    </source>
</evidence>
<dbReference type="AlphaFoldDB" id="A0A6M1U979"/>
<dbReference type="Gene3D" id="3.40.50.880">
    <property type="match status" value="1"/>
</dbReference>
<name>A0A6M1U979_9RHOB</name>